<organism evidence="1 2">
    <name type="scientific">Candidatus Dojkabacteria bacterium</name>
    <dbReference type="NCBI Taxonomy" id="2099670"/>
    <lineage>
        <taxon>Bacteria</taxon>
        <taxon>Candidatus Dojkabacteria</taxon>
    </lineage>
</organism>
<dbReference type="AlphaFoldDB" id="A0A5C7J5P0"/>
<name>A0A5C7J5P0_9BACT</name>
<accession>A0A5C7J5P0</accession>
<dbReference type="EMBL" id="SSDS01000064">
    <property type="protein sequence ID" value="TXG76777.1"/>
    <property type="molecule type" value="Genomic_DNA"/>
</dbReference>
<sequence>MPRHLVTTDSFYPRAYIAGNYYDCGIDGTTRSTIAGVATRLVVMPFVPVIDFSIDRIAIDCTTAVASAQARACIYDSDTTNSLPNTRLYDTAEFDCSTPGVKEETIGTPFAFEAGHLYWIGVHNSSTATLRGIAIASCPAIGVIGTASGAVYTGYRRDVAFGTDSPDPFGTPTLLNAVIPQVKFRVA</sequence>
<gene>
    <name evidence="1" type="ORF">E6Q11_04045</name>
</gene>
<reference evidence="1 2" key="1">
    <citation type="submission" date="2018-09" db="EMBL/GenBank/DDBJ databases">
        <title>Metagenome Assembled Genomes from an Advanced Water Purification Facility.</title>
        <authorList>
            <person name="Stamps B.W."/>
            <person name="Spear J.R."/>
        </authorList>
    </citation>
    <scope>NUCLEOTIDE SEQUENCE [LARGE SCALE GENOMIC DNA]</scope>
    <source>
        <strain evidence="1">Bin_63_2</strain>
    </source>
</reference>
<dbReference type="Proteomes" id="UP000321026">
    <property type="component" value="Unassembled WGS sequence"/>
</dbReference>
<protein>
    <submittedName>
        <fullName evidence="1">Uncharacterized protein</fullName>
    </submittedName>
</protein>
<evidence type="ECO:0000313" key="2">
    <source>
        <dbReference type="Proteomes" id="UP000321026"/>
    </source>
</evidence>
<comment type="caution">
    <text evidence="1">The sequence shown here is derived from an EMBL/GenBank/DDBJ whole genome shotgun (WGS) entry which is preliminary data.</text>
</comment>
<proteinExistence type="predicted"/>
<evidence type="ECO:0000313" key="1">
    <source>
        <dbReference type="EMBL" id="TXG76777.1"/>
    </source>
</evidence>